<comment type="caution">
    <text evidence="3">The sequence shown here is derived from an EMBL/GenBank/DDBJ whole genome shotgun (WGS) entry which is preliminary data.</text>
</comment>
<organism evidence="3 4">
    <name type="scientific">Daphnia magna</name>
    <dbReference type="NCBI Taxonomy" id="35525"/>
    <lineage>
        <taxon>Eukaryota</taxon>
        <taxon>Metazoa</taxon>
        <taxon>Ecdysozoa</taxon>
        <taxon>Arthropoda</taxon>
        <taxon>Crustacea</taxon>
        <taxon>Branchiopoda</taxon>
        <taxon>Diplostraca</taxon>
        <taxon>Cladocera</taxon>
        <taxon>Anomopoda</taxon>
        <taxon>Daphniidae</taxon>
        <taxon>Daphnia</taxon>
    </lineage>
</organism>
<reference evidence="3 4" key="1">
    <citation type="submission" date="2016-03" db="EMBL/GenBank/DDBJ databases">
        <title>EvidentialGene: Evidence-directed Construction of Genes on Genomes.</title>
        <authorList>
            <person name="Gilbert D.G."/>
            <person name="Choi J.-H."/>
            <person name="Mockaitis K."/>
            <person name="Colbourne J."/>
            <person name="Pfrender M."/>
        </authorList>
    </citation>
    <scope>NUCLEOTIDE SEQUENCE [LARGE SCALE GENOMIC DNA]</scope>
    <source>
        <strain evidence="3 4">Xinb3</strain>
        <tissue evidence="3">Complete organism</tissue>
    </source>
</reference>
<dbReference type="InterPro" id="IPR002104">
    <property type="entry name" value="Integrase_catalytic"/>
</dbReference>
<keyword evidence="4" id="KW-1185">Reference proteome</keyword>
<dbReference type="PANTHER" id="PTHR35617">
    <property type="entry name" value="PHAGE_INTEGRASE DOMAIN-CONTAINING PROTEIN"/>
    <property type="match status" value="1"/>
</dbReference>
<sequence>MLLALTSLFRVSEIAAIDFKSIVFSGSVVKFALGRLRKSQRKGSLQVFSLNRLNSSPLICPVSCLKRYIFVTRDFRNESTNSSLILGLRSPHPPIGASTIGRWIKLLLSEAGVDTTIYSAHSTRGASASKAVSAGLSIESILRTGSWASESVFSRHTTAQ</sequence>
<evidence type="ECO:0000313" key="3">
    <source>
        <dbReference type="EMBL" id="KZR98413.1"/>
    </source>
</evidence>
<feature type="domain" description="Tyr recombinase" evidence="2">
    <location>
        <begin position="1"/>
        <end position="160"/>
    </location>
</feature>
<dbReference type="AlphaFoldDB" id="A0A162CS17"/>
<dbReference type="InterPro" id="IPR013762">
    <property type="entry name" value="Integrase-like_cat_sf"/>
</dbReference>
<dbReference type="GO" id="GO:0006310">
    <property type="term" value="P:DNA recombination"/>
    <property type="evidence" value="ECO:0007669"/>
    <property type="project" value="UniProtKB-KW"/>
</dbReference>
<evidence type="ECO:0000313" key="4">
    <source>
        <dbReference type="Proteomes" id="UP000076858"/>
    </source>
</evidence>
<dbReference type="GO" id="GO:0015074">
    <property type="term" value="P:DNA integration"/>
    <property type="evidence" value="ECO:0007669"/>
    <property type="project" value="InterPro"/>
</dbReference>
<keyword evidence="1" id="KW-0233">DNA recombination</keyword>
<dbReference type="OrthoDB" id="6769862at2759"/>
<dbReference type="Proteomes" id="UP000076858">
    <property type="component" value="Unassembled WGS sequence"/>
</dbReference>
<evidence type="ECO:0000259" key="2">
    <source>
        <dbReference type="PROSITE" id="PS51898"/>
    </source>
</evidence>
<name>A0A162CS17_9CRUS</name>
<dbReference type="PROSITE" id="PS51898">
    <property type="entry name" value="TYR_RECOMBINASE"/>
    <property type="match status" value="1"/>
</dbReference>
<dbReference type="EMBL" id="LRGB01017170">
    <property type="protein sequence ID" value="KZR98413.1"/>
    <property type="molecule type" value="Genomic_DNA"/>
</dbReference>
<dbReference type="SUPFAM" id="SSF56349">
    <property type="entry name" value="DNA breaking-rejoining enzymes"/>
    <property type="match status" value="1"/>
</dbReference>
<dbReference type="Gene3D" id="1.10.443.10">
    <property type="entry name" value="Intergrase catalytic core"/>
    <property type="match status" value="1"/>
</dbReference>
<proteinExistence type="predicted"/>
<dbReference type="InterPro" id="IPR011010">
    <property type="entry name" value="DNA_brk_join_enz"/>
</dbReference>
<protein>
    <recommendedName>
        <fullName evidence="2">Tyr recombinase domain-containing protein</fullName>
    </recommendedName>
</protein>
<accession>A0A162CS17</accession>
<evidence type="ECO:0000256" key="1">
    <source>
        <dbReference type="ARBA" id="ARBA00023172"/>
    </source>
</evidence>
<gene>
    <name evidence="3" type="ORF">APZ42_006179</name>
</gene>
<dbReference type="PANTHER" id="PTHR35617:SF3">
    <property type="entry name" value="CORE-BINDING (CB) DOMAIN-CONTAINING PROTEIN"/>
    <property type="match status" value="1"/>
</dbReference>
<dbReference type="GO" id="GO:0003677">
    <property type="term" value="F:DNA binding"/>
    <property type="evidence" value="ECO:0007669"/>
    <property type="project" value="InterPro"/>
</dbReference>